<dbReference type="SUPFAM" id="SSF53335">
    <property type="entry name" value="S-adenosyl-L-methionine-dependent methyltransferases"/>
    <property type="match status" value="1"/>
</dbReference>
<gene>
    <name evidence="1" type="ORF">PCON_07623</name>
</gene>
<sequence>MASGVSNWDHLISEMLRCTAPGGYVELCEGEIKLNCDDGTMAEDNPLKVFVDTLKESMVKSGRIPPDMPFLKRLLEKAGFEDITTFKANEPVGPWPKDPRLKKIGAMQMLHSETLFESYEMAAFTRALDMDVKKAQELCDAGRAANLNKNYHTYSTYNRVYGRKSSGRN</sequence>
<accession>U4L0E4</accession>
<name>U4L0E4_PYROM</name>
<evidence type="ECO:0000313" key="1">
    <source>
        <dbReference type="EMBL" id="CCX08034.1"/>
    </source>
</evidence>
<dbReference type="STRING" id="1076935.U4L0E4"/>
<dbReference type="Gene3D" id="3.40.50.150">
    <property type="entry name" value="Vaccinia Virus protein VP39"/>
    <property type="match status" value="1"/>
</dbReference>
<dbReference type="EMBL" id="HF935390">
    <property type="protein sequence ID" value="CCX08034.1"/>
    <property type="molecule type" value="Genomic_DNA"/>
</dbReference>
<dbReference type="OrthoDB" id="2013972at2759"/>
<organism evidence="1 2">
    <name type="scientific">Pyronema omphalodes (strain CBS 100304)</name>
    <name type="common">Pyronema confluens</name>
    <dbReference type="NCBI Taxonomy" id="1076935"/>
    <lineage>
        <taxon>Eukaryota</taxon>
        <taxon>Fungi</taxon>
        <taxon>Dikarya</taxon>
        <taxon>Ascomycota</taxon>
        <taxon>Pezizomycotina</taxon>
        <taxon>Pezizomycetes</taxon>
        <taxon>Pezizales</taxon>
        <taxon>Pyronemataceae</taxon>
        <taxon>Pyronema</taxon>
    </lineage>
</organism>
<dbReference type="Proteomes" id="UP000018144">
    <property type="component" value="Unassembled WGS sequence"/>
</dbReference>
<dbReference type="InterPro" id="IPR029063">
    <property type="entry name" value="SAM-dependent_MTases_sf"/>
</dbReference>
<reference evidence="1 2" key="1">
    <citation type="journal article" date="2013" name="PLoS Genet.">
        <title>The genome and development-dependent transcriptomes of Pyronema confluens: a window into fungal evolution.</title>
        <authorList>
            <person name="Traeger S."/>
            <person name="Altegoer F."/>
            <person name="Freitag M."/>
            <person name="Gabaldon T."/>
            <person name="Kempken F."/>
            <person name="Kumar A."/>
            <person name="Marcet-Houben M."/>
            <person name="Poggeler S."/>
            <person name="Stajich J.E."/>
            <person name="Nowrousian M."/>
        </authorList>
    </citation>
    <scope>NUCLEOTIDE SEQUENCE [LARGE SCALE GENOMIC DNA]</scope>
    <source>
        <strain evidence="2">CBS 100304</strain>
        <tissue evidence="1">Vegetative mycelium</tissue>
    </source>
</reference>
<proteinExistence type="predicted"/>
<evidence type="ECO:0000313" key="2">
    <source>
        <dbReference type="Proteomes" id="UP000018144"/>
    </source>
</evidence>
<protein>
    <submittedName>
        <fullName evidence="1">Uncharacterized protein</fullName>
    </submittedName>
</protein>
<dbReference type="AlphaFoldDB" id="U4L0E4"/>
<keyword evidence="2" id="KW-1185">Reference proteome</keyword>